<dbReference type="Gene3D" id="1.10.10.60">
    <property type="entry name" value="Homeodomain-like"/>
    <property type="match status" value="1"/>
</dbReference>
<name>A0A7D6ZFG1_9NOCA</name>
<dbReference type="GO" id="GO:0003700">
    <property type="term" value="F:DNA-binding transcription factor activity"/>
    <property type="evidence" value="ECO:0007669"/>
    <property type="project" value="InterPro"/>
</dbReference>
<sequence>MAVDVIAVVGFDGINPFHLSVPCLVFGEEQPSAELPPCEIRVCTPGAAPIVTTAGFSVSTGYGLEEVAGASMVIVPSWPDPELPAPGEIVDAVRTAHAGGARVVGLCLGAFVVADTGLLAGRPAATHWKWADVFARRFPDVLLDRESLYVDDGDIVTSAGTTAAIDTCLHLLRSQHGAELANRVARRLVTPPHRAGGQAQFIEHPLPATGSKHPLAETLHWAIERLGTELTVDRLAEHANMSRRTFTRQFRKTVGTSVSGWVATQRIVMAQRLLETGDCTIERIADQCGFGSAVTMREQFARALGTTPSAYRRTFQGPSDTPVRAAAAAIGAGPPAL</sequence>
<dbReference type="InterPro" id="IPR018060">
    <property type="entry name" value="HTH_AraC"/>
</dbReference>
<evidence type="ECO:0000313" key="5">
    <source>
        <dbReference type="Proteomes" id="UP000515512"/>
    </source>
</evidence>
<dbReference type="SUPFAM" id="SSF52317">
    <property type="entry name" value="Class I glutamine amidotransferase-like"/>
    <property type="match status" value="1"/>
</dbReference>
<dbReference type="InterPro" id="IPR052158">
    <property type="entry name" value="INH-QAR"/>
</dbReference>
<dbReference type="PROSITE" id="PS01124">
    <property type="entry name" value="HTH_ARAC_FAMILY_2"/>
    <property type="match status" value="1"/>
</dbReference>
<keyword evidence="2" id="KW-0804">Transcription</keyword>
<accession>A0A7D6ZFG1</accession>
<dbReference type="KEGG" id="nhu:H0264_09880"/>
<dbReference type="InterPro" id="IPR002818">
    <property type="entry name" value="DJ-1/PfpI"/>
</dbReference>
<evidence type="ECO:0000256" key="1">
    <source>
        <dbReference type="ARBA" id="ARBA00023015"/>
    </source>
</evidence>
<evidence type="ECO:0000313" key="4">
    <source>
        <dbReference type="EMBL" id="QLY34248.1"/>
    </source>
</evidence>
<dbReference type="Gene3D" id="3.40.50.880">
    <property type="match status" value="1"/>
</dbReference>
<dbReference type="SMART" id="SM00342">
    <property type="entry name" value="HTH_ARAC"/>
    <property type="match status" value="1"/>
</dbReference>
<protein>
    <submittedName>
        <fullName evidence="4">Helix-turn-helix domain-containing protein</fullName>
    </submittedName>
</protein>
<dbReference type="Proteomes" id="UP000515512">
    <property type="component" value="Chromosome"/>
</dbReference>
<keyword evidence="1" id="KW-0805">Transcription regulation</keyword>
<dbReference type="GO" id="GO:0043565">
    <property type="term" value="F:sequence-specific DNA binding"/>
    <property type="evidence" value="ECO:0007669"/>
    <property type="project" value="InterPro"/>
</dbReference>
<dbReference type="InterPro" id="IPR029062">
    <property type="entry name" value="Class_I_gatase-like"/>
</dbReference>
<dbReference type="AlphaFoldDB" id="A0A7D6ZFG1"/>
<dbReference type="Pfam" id="PF12833">
    <property type="entry name" value="HTH_18"/>
    <property type="match status" value="1"/>
</dbReference>
<gene>
    <name evidence="4" type="ORF">H0264_09880</name>
</gene>
<dbReference type="SUPFAM" id="SSF46689">
    <property type="entry name" value="Homeodomain-like"/>
    <property type="match status" value="2"/>
</dbReference>
<evidence type="ECO:0000256" key="2">
    <source>
        <dbReference type="ARBA" id="ARBA00023163"/>
    </source>
</evidence>
<dbReference type="PANTHER" id="PTHR43130:SF3">
    <property type="entry name" value="HTH-TYPE TRANSCRIPTIONAL REGULATOR RV1931C"/>
    <property type="match status" value="1"/>
</dbReference>
<dbReference type="Pfam" id="PF01965">
    <property type="entry name" value="DJ-1_PfpI"/>
    <property type="match status" value="1"/>
</dbReference>
<dbReference type="CDD" id="cd03137">
    <property type="entry name" value="GATase1_AraC_1"/>
    <property type="match status" value="1"/>
</dbReference>
<feature type="domain" description="HTH araC/xylS-type" evidence="3">
    <location>
        <begin position="216"/>
        <end position="314"/>
    </location>
</feature>
<keyword evidence="5" id="KW-1185">Reference proteome</keyword>
<dbReference type="InterPro" id="IPR009057">
    <property type="entry name" value="Homeodomain-like_sf"/>
</dbReference>
<evidence type="ECO:0000259" key="3">
    <source>
        <dbReference type="PROSITE" id="PS01124"/>
    </source>
</evidence>
<dbReference type="EMBL" id="CP059399">
    <property type="protein sequence ID" value="QLY34248.1"/>
    <property type="molecule type" value="Genomic_DNA"/>
</dbReference>
<dbReference type="PANTHER" id="PTHR43130">
    <property type="entry name" value="ARAC-FAMILY TRANSCRIPTIONAL REGULATOR"/>
    <property type="match status" value="1"/>
</dbReference>
<organism evidence="4 5">
    <name type="scientific">Nocardia huaxiensis</name>
    <dbReference type="NCBI Taxonomy" id="2755382"/>
    <lineage>
        <taxon>Bacteria</taxon>
        <taxon>Bacillati</taxon>
        <taxon>Actinomycetota</taxon>
        <taxon>Actinomycetes</taxon>
        <taxon>Mycobacteriales</taxon>
        <taxon>Nocardiaceae</taxon>
        <taxon>Nocardia</taxon>
    </lineage>
</organism>
<proteinExistence type="predicted"/>
<reference evidence="4 5" key="1">
    <citation type="submission" date="2020-07" db="EMBL/GenBank/DDBJ databases">
        <authorList>
            <person name="Zhuang K."/>
            <person name="Ran Y."/>
        </authorList>
    </citation>
    <scope>NUCLEOTIDE SEQUENCE [LARGE SCALE GENOMIC DNA]</scope>
    <source>
        <strain evidence="4 5">WCH-YHL-001</strain>
    </source>
</reference>